<dbReference type="Gene3D" id="3.30.450.90">
    <property type="match status" value="1"/>
</dbReference>
<gene>
    <name evidence="5" type="primary">gspE</name>
    <name evidence="5" type="ORF">NCTC12020_00705</name>
</gene>
<keyword evidence="2" id="KW-0547">Nucleotide-binding</keyword>
<comment type="similarity">
    <text evidence="1">Belongs to the GSP E family.</text>
</comment>
<dbReference type="EMBL" id="UHIO01000001">
    <property type="protein sequence ID" value="SUP41900.1"/>
    <property type="molecule type" value="Genomic_DNA"/>
</dbReference>
<evidence type="ECO:0000259" key="4">
    <source>
        <dbReference type="PROSITE" id="PS00662"/>
    </source>
</evidence>
<evidence type="ECO:0000256" key="1">
    <source>
        <dbReference type="ARBA" id="ARBA00006611"/>
    </source>
</evidence>
<dbReference type="RefSeq" id="WP_115309933.1">
    <property type="nucleotide sequence ID" value="NZ_UHIO01000001.1"/>
</dbReference>
<name>A0A380NIZ9_9FIRM</name>
<dbReference type="PANTHER" id="PTHR30258:SF1">
    <property type="entry name" value="PROTEIN TRANSPORT PROTEIN HOFB HOMOLOG"/>
    <property type="match status" value="1"/>
</dbReference>
<dbReference type="SUPFAM" id="SSF52540">
    <property type="entry name" value="P-loop containing nucleoside triphosphate hydrolases"/>
    <property type="match status" value="2"/>
</dbReference>
<dbReference type="CDD" id="cd01129">
    <property type="entry name" value="PulE-GspE-like"/>
    <property type="match status" value="1"/>
</dbReference>
<dbReference type="GO" id="GO:0016887">
    <property type="term" value="F:ATP hydrolysis activity"/>
    <property type="evidence" value="ECO:0007669"/>
    <property type="project" value="TreeGrafter"/>
</dbReference>
<dbReference type="PANTHER" id="PTHR30258">
    <property type="entry name" value="TYPE II SECRETION SYSTEM PROTEIN GSPE-RELATED"/>
    <property type="match status" value="1"/>
</dbReference>
<keyword evidence="6" id="KW-1185">Reference proteome</keyword>
<evidence type="ECO:0000256" key="2">
    <source>
        <dbReference type="ARBA" id="ARBA00022741"/>
    </source>
</evidence>
<dbReference type="Proteomes" id="UP000255367">
    <property type="component" value="Unassembled WGS sequence"/>
</dbReference>
<organism evidence="5 6">
    <name type="scientific">Veillonella criceti</name>
    <dbReference type="NCBI Taxonomy" id="103891"/>
    <lineage>
        <taxon>Bacteria</taxon>
        <taxon>Bacillati</taxon>
        <taxon>Bacillota</taxon>
        <taxon>Negativicutes</taxon>
        <taxon>Veillonellales</taxon>
        <taxon>Veillonellaceae</taxon>
        <taxon>Veillonella</taxon>
    </lineage>
</organism>
<dbReference type="GO" id="GO:0005524">
    <property type="term" value="F:ATP binding"/>
    <property type="evidence" value="ECO:0007669"/>
    <property type="project" value="UniProtKB-KW"/>
</dbReference>
<evidence type="ECO:0000313" key="5">
    <source>
        <dbReference type="EMBL" id="SUP41900.1"/>
    </source>
</evidence>
<evidence type="ECO:0000256" key="3">
    <source>
        <dbReference type="ARBA" id="ARBA00022840"/>
    </source>
</evidence>
<reference evidence="5 6" key="1">
    <citation type="submission" date="2018-06" db="EMBL/GenBank/DDBJ databases">
        <authorList>
            <consortium name="Pathogen Informatics"/>
            <person name="Doyle S."/>
        </authorList>
    </citation>
    <scope>NUCLEOTIDE SEQUENCE [LARGE SCALE GENOMIC DNA]</scope>
    <source>
        <strain evidence="5 6">NCTC12020</strain>
    </source>
</reference>
<dbReference type="GO" id="GO:0005886">
    <property type="term" value="C:plasma membrane"/>
    <property type="evidence" value="ECO:0007669"/>
    <property type="project" value="TreeGrafter"/>
</dbReference>
<dbReference type="OrthoDB" id="9808272at2"/>
<keyword evidence="3" id="KW-0067">ATP-binding</keyword>
<accession>A0A380NIZ9</accession>
<protein>
    <submittedName>
        <fullName evidence="5">Type II traffic warden ATPase</fullName>
    </submittedName>
</protein>
<dbReference type="PROSITE" id="PS00662">
    <property type="entry name" value="T2SP_E"/>
    <property type="match status" value="1"/>
</dbReference>
<proteinExistence type="inferred from homology"/>
<dbReference type="Gene3D" id="3.40.50.300">
    <property type="entry name" value="P-loop containing nucleotide triphosphate hydrolases"/>
    <property type="match status" value="1"/>
</dbReference>
<dbReference type="AlphaFoldDB" id="A0A380NIZ9"/>
<sequence>MFQVEFELDEIIREAMESKASDIHFDAVKGGILIRFRIDGVLELYRTMVGREAEQIMNRIKILSGLDISEKRLPQDGRWCWQDVSENAPSDNHFSKQLNETLENFGDMITHSESSKVKEVLLRVSSLPAIYGETIVCRIVGNENCYKSLTELGMTEEVRQSVEAILRRPYGLFLISGPTGSGKTSTLYALLRLLNTKAENVISLENPVEADIPGAIQVQINPKAGLTFPRALRAVLRQDPDTIMVGEIRDRETAELAVQAALTGHRVLATIHTNTALGVRERLLDMGIEDYLLKATLLGALAQRLVRRVTSTGAHGRLALYELWAIPAKVSHWDSVELASYVNPTLQTSAAMAVQQGLTTKQAILQSGICLDTT</sequence>
<evidence type="ECO:0000313" key="6">
    <source>
        <dbReference type="Proteomes" id="UP000255367"/>
    </source>
</evidence>
<dbReference type="InterPro" id="IPR001482">
    <property type="entry name" value="T2SS/T4SS_dom"/>
</dbReference>
<dbReference type="InterPro" id="IPR027417">
    <property type="entry name" value="P-loop_NTPase"/>
</dbReference>
<dbReference type="Pfam" id="PF00437">
    <property type="entry name" value="T2SSE"/>
    <property type="match status" value="2"/>
</dbReference>
<feature type="domain" description="Bacterial type II secretion system protein E" evidence="4">
    <location>
        <begin position="236"/>
        <end position="250"/>
    </location>
</feature>